<gene>
    <name evidence="2" type="ORF">SLIV_32775</name>
</gene>
<name>A0ABM5RA94_STRLI</name>
<proteinExistence type="predicted"/>
<organism evidence="2 3">
    <name type="scientific">Streptomyces lividans TK24</name>
    <dbReference type="NCBI Taxonomy" id="457428"/>
    <lineage>
        <taxon>Bacteria</taxon>
        <taxon>Bacillati</taxon>
        <taxon>Actinomycetota</taxon>
        <taxon>Actinomycetes</taxon>
        <taxon>Kitasatosporales</taxon>
        <taxon>Streptomycetaceae</taxon>
        <taxon>Streptomyces</taxon>
    </lineage>
</organism>
<evidence type="ECO:0000313" key="2">
    <source>
        <dbReference type="EMBL" id="AIJ17440.1"/>
    </source>
</evidence>
<accession>A0ABM5RA94</accession>
<dbReference type="Proteomes" id="UP000028682">
    <property type="component" value="Chromosome"/>
</dbReference>
<keyword evidence="3" id="KW-1185">Reference proteome</keyword>
<evidence type="ECO:0000313" key="3">
    <source>
        <dbReference type="Proteomes" id="UP000028682"/>
    </source>
</evidence>
<reference evidence="3" key="1">
    <citation type="submission" date="2014-08" db="EMBL/GenBank/DDBJ databases">
        <title>Complete genome sequence of Streptomyces lividans TK24.</title>
        <authorList>
            <consortium name="StrepSynth"/>
            <person name="Ruckert C."/>
            <person name="Fridjonson O.H."/>
            <person name="Lambert C."/>
            <person name="van Wezel G.P."/>
            <person name="Bernaerts K."/>
            <person name="Anne J."/>
            <person name="Economou A."/>
            <person name="Kalinowski J."/>
        </authorList>
    </citation>
    <scope>NUCLEOTIDE SEQUENCE [LARGE SCALE GENOMIC DNA]</scope>
    <source>
        <strain evidence="3">TK24</strain>
    </source>
</reference>
<protein>
    <submittedName>
        <fullName evidence="2">Uncharacterized protein</fullName>
    </submittedName>
</protein>
<dbReference type="EMBL" id="CP009124">
    <property type="protein sequence ID" value="AIJ17440.1"/>
    <property type="molecule type" value="Genomic_DNA"/>
</dbReference>
<sequence>MEFRLVAAPSDTACSWPANSSERRRLVDRLIDAACDEKLGWFIRWEGVGVKELQAGITRLLPDVVKAEIEPESCPTWLRRPGQIECASMWETVAAIYGALTGLVLPEQAPSRERRSLDVLLTYENGQQQILEVDEKQHFTAARALTLECYPTGVKLGFDASRWLARSQALTGREPGGGFGKPKPPLFPGEGGRHRQRAFRDTLADLLPPVHDWLPTIRISDMEVTPITAAPDPVSSLRTLLGERGVPVVCLASE</sequence>
<feature type="region of interest" description="Disordered" evidence="1">
    <location>
        <begin position="171"/>
        <end position="193"/>
    </location>
</feature>
<evidence type="ECO:0000256" key="1">
    <source>
        <dbReference type="SAM" id="MobiDB-lite"/>
    </source>
</evidence>